<evidence type="ECO:0000256" key="6">
    <source>
        <dbReference type="ARBA" id="ARBA00022840"/>
    </source>
</evidence>
<evidence type="ECO:0000256" key="8">
    <source>
        <dbReference type="ARBA" id="ARBA00048679"/>
    </source>
</evidence>
<evidence type="ECO:0000313" key="11">
    <source>
        <dbReference type="Proteomes" id="UP000054166"/>
    </source>
</evidence>
<keyword evidence="5" id="KW-0418">Kinase</keyword>
<gene>
    <name evidence="10" type="ORF">PILCRDRAFT_796290</name>
</gene>
<evidence type="ECO:0000256" key="1">
    <source>
        <dbReference type="ARBA" id="ARBA00012513"/>
    </source>
</evidence>
<organism evidence="10 11">
    <name type="scientific">Piloderma croceum (strain F 1598)</name>
    <dbReference type="NCBI Taxonomy" id="765440"/>
    <lineage>
        <taxon>Eukaryota</taxon>
        <taxon>Fungi</taxon>
        <taxon>Dikarya</taxon>
        <taxon>Basidiomycota</taxon>
        <taxon>Agaricomycotina</taxon>
        <taxon>Agaricomycetes</taxon>
        <taxon>Agaricomycetidae</taxon>
        <taxon>Atheliales</taxon>
        <taxon>Atheliaceae</taxon>
        <taxon>Piloderma</taxon>
    </lineage>
</organism>
<dbReference type="PANTHER" id="PTHR47634:SF9">
    <property type="entry name" value="PROTEIN KINASE DOMAIN-CONTAINING PROTEIN-RELATED"/>
    <property type="match status" value="1"/>
</dbReference>
<dbReference type="PANTHER" id="PTHR47634">
    <property type="entry name" value="PROTEIN KINASE DOMAIN-CONTAINING PROTEIN-RELATED"/>
    <property type="match status" value="1"/>
</dbReference>
<keyword evidence="6" id="KW-0067">ATP-binding</keyword>
<keyword evidence="3" id="KW-0808">Transferase</keyword>
<dbReference type="EC" id="2.7.11.1" evidence="1"/>
<dbReference type="PROSITE" id="PS50011">
    <property type="entry name" value="PROTEIN_KINASE_DOM"/>
    <property type="match status" value="1"/>
</dbReference>
<dbReference type="GO" id="GO:0005634">
    <property type="term" value="C:nucleus"/>
    <property type="evidence" value="ECO:0007669"/>
    <property type="project" value="TreeGrafter"/>
</dbReference>
<feature type="domain" description="Protein kinase" evidence="9">
    <location>
        <begin position="1"/>
        <end position="244"/>
    </location>
</feature>
<evidence type="ECO:0000256" key="3">
    <source>
        <dbReference type="ARBA" id="ARBA00022679"/>
    </source>
</evidence>
<dbReference type="InParanoid" id="A0A0C3ATJ6"/>
<dbReference type="AlphaFoldDB" id="A0A0C3ATJ6"/>
<sequence>ELHELEYLQRMRGQDIQHPGHSHVIQLRDHFYHEGPNGKHLCIVTELLSENLSSFSRRWNNERIPQSLAKVITRQIILGLDYLHNSCGILHTGPYIIQFNREAWTNSRIKLVDVGVGCWADKIDEHFTDLIQSPALRAPEVCIGAGWGKAADIWSLGCLVYEMVMGKPLLKRDIQPESVPYLHTILFGDYPLDMIKRGKYSNVFFNSDGECFWLSFFLEWHIHDNFFHVLLRHIADPDAGSHIT</sequence>
<dbReference type="STRING" id="765440.A0A0C3ATJ6"/>
<dbReference type="GO" id="GO:0004674">
    <property type="term" value="F:protein serine/threonine kinase activity"/>
    <property type="evidence" value="ECO:0007669"/>
    <property type="project" value="UniProtKB-KW"/>
</dbReference>
<evidence type="ECO:0000256" key="4">
    <source>
        <dbReference type="ARBA" id="ARBA00022741"/>
    </source>
</evidence>
<dbReference type="SUPFAM" id="SSF56112">
    <property type="entry name" value="Protein kinase-like (PK-like)"/>
    <property type="match status" value="1"/>
</dbReference>
<reference evidence="10 11" key="1">
    <citation type="submission" date="2014-04" db="EMBL/GenBank/DDBJ databases">
        <authorList>
            <consortium name="DOE Joint Genome Institute"/>
            <person name="Kuo A."/>
            <person name="Tarkka M."/>
            <person name="Buscot F."/>
            <person name="Kohler A."/>
            <person name="Nagy L.G."/>
            <person name="Floudas D."/>
            <person name="Copeland A."/>
            <person name="Barry K.W."/>
            <person name="Cichocki N."/>
            <person name="Veneault-Fourrey C."/>
            <person name="LaButti K."/>
            <person name="Lindquist E.A."/>
            <person name="Lipzen A."/>
            <person name="Lundell T."/>
            <person name="Morin E."/>
            <person name="Murat C."/>
            <person name="Sun H."/>
            <person name="Tunlid A."/>
            <person name="Henrissat B."/>
            <person name="Grigoriev I.V."/>
            <person name="Hibbett D.S."/>
            <person name="Martin F."/>
            <person name="Nordberg H.P."/>
            <person name="Cantor M.N."/>
            <person name="Hua S.X."/>
        </authorList>
    </citation>
    <scope>NUCLEOTIDE SEQUENCE [LARGE SCALE GENOMIC DNA]</scope>
    <source>
        <strain evidence="10 11">F 1598</strain>
    </source>
</reference>
<dbReference type="Pfam" id="PF00069">
    <property type="entry name" value="Pkinase"/>
    <property type="match status" value="1"/>
</dbReference>
<dbReference type="GO" id="GO:0000245">
    <property type="term" value="P:spliceosomal complex assembly"/>
    <property type="evidence" value="ECO:0007669"/>
    <property type="project" value="TreeGrafter"/>
</dbReference>
<dbReference type="HOGENOM" id="CLU_000288_81_2_1"/>
<dbReference type="OrthoDB" id="4062651at2759"/>
<dbReference type="SMART" id="SM00220">
    <property type="entry name" value="S_TKc"/>
    <property type="match status" value="1"/>
</dbReference>
<name>A0A0C3ATJ6_PILCF</name>
<evidence type="ECO:0000256" key="5">
    <source>
        <dbReference type="ARBA" id="ARBA00022777"/>
    </source>
</evidence>
<dbReference type="Gene3D" id="1.10.510.10">
    <property type="entry name" value="Transferase(Phosphotransferase) domain 1"/>
    <property type="match status" value="1"/>
</dbReference>
<comment type="catalytic activity">
    <reaction evidence="8">
        <text>L-seryl-[protein] + ATP = O-phospho-L-seryl-[protein] + ADP + H(+)</text>
        <dbReference type="Rhea" id="RHEA:17989"/>
        <dbReference type="Rhea" id="RHEA-COMP:9863"/>
        <dbReference type="Rhea" id="RHEA-COMP:11604"/>
        <dbReference type="ChEBI" id="CHEBI:15378"/>
        <dbReference type="ChEBI" id="CHEBI:29999"/>
        <dbReference type="ChEBI" id="CHEBI:30616"/>
        <dbReference type="ChEBI" id="CHEBI:83421"/>
        <dbReference type="ChEBI" id="CHEBI:456216"/>
        <dbReference type="EC" id="2.7.11.1"/>
    </reaction>
</comment>
<evidence type="ECO:0000256" key="2">
    <source>
        <dbReference type="ARBA" id="ARBA00022527"/>
    </source>
</evidence>
<dbReference type="InterPro" id="IPR000719">
    <property type="entry name" value="Prot_kinase_dom"/>
</dbReference>
<dbReference type="EMBL" id="KN833027">
    <property type="protein sequence ID" value="KIM77248.1"/>
    <property type="molecule type" value="Genomic_DNA"/>
</dbReference>
<dbReference type="GO" id="GO:0005737">
    <property type="term" value="C:cytoplasm"/>
    <property type="evidence" value="ECO:0007669"/>
    <property type="project" value="TreeGrafter"/>
</dbReference>
<dbReference type="GO" id="GO:0050684">
    <property type="term" value="P:regulation of mRNA processing"/>
    <property type="evidence" value="ECO:0007669"/>
    <property type="project" value="TreeGrafter"/>
</dbReference>
<dbReference type="InterPro" id="IPR051334">
    <property type="entry name" value="SRPK"/>
</dbReference>
<evidence type="ECO:0000256" key="7">
    <source>
        <dbReference type="ARBA" id="ARBA00047899"/>
    </source>
</evidence>
<keyword evidence="2" id="KW-0723">Serine/threonine-protein kinase</keyword>
<feature type="non-terminal residue" evidence="10">
    <location>
        <position position="1"/>
    </location>
</feature>
<dbReference type="Proteomes" id="UP000054166">
    <property type="component" value="Unassembled WGS sequence"/>
</dbReference>
<evidence type="ECO:0000259" key="9">
    <source>
        <dbReference type="PROSITE" id="PS50011"/>
    </source>
</evidence>
<reference evidence="11" key="2">
    <citation type="submission" date="2015-01" db="EMBL/GenBank/DDBJ databases">
        <title>Evolutionary Origins and Diversification of the Mycorrhizal Mutualists.</title>
        <authorList>
            <consortium name="DOE Joint Genome Institute"/>
            <consortium name="Mycorrhizal Genomics Consortium"/>
            <person name="Kohler A."/>
            <person name="Kuo A."/>
            <person name="Nagy L.G."/>
            <person name="Floudas D."/>
            <person name="Copeland A."/>
            <person name="Barry K.W."/>
            <person name="Cichocki N."/>
            <person name="Veneault-Fourrey C."/>
            <person name="LaButti K."/>
            <person name="Lindquist E.A."/>
            <person name="Lipzen A."/>
            <person name="Lundell T."/>
            <person name="Morin E."/>
            <person name="Murat C."/>
            <person name="Riley R."/>
            <person name="Ohm R."/>
            <person name="Sun H."/>
            <person name="Tunlid A."/>
            <person name="Henrissat B."/>
            <person name="Grigoriev I.V."/>
            <person name="Hibbett D.S."/>
            <person name="Martin F."/>
        </authorList>
    </citation>
    <scope>NUCLEOTIDE SEQUENCE [LARGE SCALE GENOMIC DNA]</scope>
    <source>
        <strain evidence="11">F 1598</strain>
    </source>
</reference>
<keyword evidence="4" id="KW-0547">Nucleotide-binding</keyword>
<evidence type="ECO:0000313" key="10">
    <source>
        <dbReference type="EMBL" id="KIM77248.1"/>
    </source>
</evidence>
<comment type="catalytic activity">
    <reaction evidence="7">
        <text>L-threonyl-[protein] + ATP = O-phospho-L-threonyl-[protein] + ADP + H(+)</text>
        <dbReference type="Rhea" id="RHEA:46608"/>
        <dbReference type="Rhea" id="RHEA-COMP:11060"/>
        <dbReference type="Rhea" id="RHEA-COMP:11605"/>
        <dbReference type="ChEBI" id="CHEBI:15378"/>
        <dbReference type="ChEBI" id="CHEBI:30013"/>
        <dbReference type="ChEBI" id="CHEBI:30616"/>
        <dbReference type="ChEBI" id="CHEBI:61977"/>
        <dbReference type="ChEBI" id="CHEBI:456216"/>
        <dbReference type="EC" id="2.7.11.1"/>
    </reaction>
</comment>
<dbReference type="InterPro" id="IPR011009">
    <property type="entry name" value="Kinase-like_dom_sf"/>
</dbReference>
<accession>A0A0C3ATJ6</accession>
<proteinExistence type="predicted"/>
<keyword evidence="11" id="KW-1185">Reference proteome</keyword>
<protein>
    <recommendedName>
        <fullName evidence="1">non-specific serine/threonine protein kinase</fullName>
        <ecNumber evidence="1">2.7.11.1</ecNumber>
    </recommendedName>
</protein>
<dbReference type="Gene3D" id="3.30.200.20">
    <property type="entry name" value="Phosphorylase Kinase, domain 1"/>
    <property type="match status" value="1"/>
</dbReference>
<dbReference type="GO" id="GO:0005524">
    <property type="term" value="F:ATP binding"/>
    <property type="evidence" value="ECO:0007669"/>
    <property type="project" value="UniProtKB-KW"/>
</dbReference>